<keyword evidence="5" id="KW-0547">Nucleotide-binding</keyword>
<evidence type="ECO:0000256" key="5">
    <source>
        <dbReference type="PIRSR" id="PIRSR000188-2"/>
    </source>
</evidence>
<keyword evidence="9" id="KW-1185">Reference proteome</keyword>
<feature type="active site" description="Proton donor/acceptor" evidence="4">
    <location>
        <position position="92"/>
    </location>
</feature>
<dbReference type="InterPro" id="IPR036291">
    <property type="entry name" value="NAD(P)-bd_dom_sf"/>
</dbReference>
<evidence type="ECO:0000256" key="2">
    <source>
        <dbReference type="ARBA" id="ARBA00023002"/>
    </source>
</evidence>
<dbReference type="PRINTS" id="PR00082">
    <property type="entry name" value="GLFDHDRGNASE"/>
</dbReference>
<dbReference type="Gene3D" id="3.40.50.720">
    <property type="entry name" value="NAD(P)-binding Rossmann-like Domain"/>
    <property type="match status" value="1"/>
</dbReference>
<dbReference type="PANTHER" id="PTHR42722:SF1">
    <property type="entry name" value="VALINE DEHYDROGENASE"/>
    <property type="match status" value="1"/>
</dbReference>
<keyword evidence="2 6" id="KW-0560">Oxidoreductase</keyword>
<sequence length="367" mass="39772">MMQINELEQVAGASVFEGLAKLGHEQVVFCHDEPTGLKAIIAVHNTVLGPALGGTRMWNYASEQEALKDVLRLSRGMTYKSAITGLNLGGGKAVIIGDATTMKTEAFMRRFGKFVNSLNGKYVTAEDVNMKTRDMELIGMETKHVTGLPETMGGGGDPSPVTAYGVYMGMKATAKKVFGTDSLTGKKIAVQGVGQVGMYLVDHLVKENAEIFITDINEDKLKQLSATTGAKVVGMDEIYDLDIDIYAPCALGATLNDKTIDRLKCAMVAGAANNQLEDENKHGRKLIDKGIAYAPDFLINAGGIINVYEEYLGNYNRQRAYDMAENIYDTCLNILIEAENEGIPSQEAAIRAAEKRIADIGKVKLSR</sequence>
<dbReference type="InterPro" id="IPR006095">
    <property type="entry name" value="Glu/Leu/Phe/Val/Trp_DH"/>
</dbReference>
<comment type="similarity">
    <text evidence="1 6">Belongs to the Glu/Leu/Phe/Val dehydrogenases family.</text>
</comment>
<proteinExistence type="inferred from homology"/>
<dbReference type="PANTHER" id="PTHR42722">
    <property type="entry name" value="LEUCINE DEHYDROGENASE"/>
    <property type="match status" value="1"/>
</dbReference>
<gene>
    <name evidence="8" type="ORF">JL102_00430</name>
</gene>
<dbReference type="PIRSF" id="PIRSF000188">
    <property type="entry name" value="Phe_leu_dh"/>
    <property type="match status" value="1"/>
</dbReference>
<dbReference type="EMBL" id="JAESIY010000001">
    <property type="protein sequence ID" value="MBL3654578.1"/>
    <property type="molecule type" value="Genomic_DNA"/>
</dbReference>
<dbReference type="InterPro" id="IPR006097">
    <property type="entry name" value="Glu/Leu/Phe/Val/Trp_DH_dimer"/>
</dbReference>
<feature type="binding site" evidence="5">
    <location>
        <begin position="192"/>
        <end position="197"/>
    </location>
    <ligand>
        <name>NAD(+)</name>
        <dbReference type="ChEBI" id="CHEBI:57540"/>
    </ligand>
</feature>
<dbReference type="SMART" id="SM00839">
    <property type="entry name" value="ELFV_dehydrog"/>
    <property type="match status" value="1"/>
</dbReference>
<evidence type="ECO:0000256" key="1">
    <source>
        <dbReference type="ARBA" id="ARBA00006382"/>
    </source>
</evidence>
<dbReference type="GO" id="GO:0000166">
    <property type="term" value="F:nucleotide binding"/>
    <property type="evidence" value="ECO:0007669"/>
    <property type="project" value="UniProtKB-KW"/>
</dbReference>
<evidence type="ECO:0000313" key="9">
    <source>
        <dbReference type="Proteomes" id="UP000659388"/>
    </source>
</evidence>
<evidence type="ECO:0000256" key="6">
    <source>
        <dbReference type="RuleBase" id="RU004417"/>
    </source>
</evidence>
<evidence type="ECO:0000256" key="3">
    <source>
        <dbReference type="ARBA" id="ARBA00023027"/>
    </source>
</evidence>
<reference evidence="8" key="1">
    <citation type="submission" date="2021-01" db="EMBL/GenBank/DDBJ databases">
        <title>Fulvivirga kasyanovii gen. nov., sp nov., a novel member of the phylum Bacteroidetes isolated from seawater in a mussel farm.</title>
        <authorList>
            <person name="Zhao L.-H."/>
            <person name="Wang Z.-J."/>
        </authorList>
    </citation>
    <scope>NUCLEOTIDE SEQUENCE</scope>
    <source>
        <strain evidence="8">2943</strain>
    </source>
</reference>
<dbReference type="InterPro" id="IPR016211">
    <property type="entry name" value="Glu/Phe/Leu/Val/Trp_DH_bac/arc"/>
</dbReference>
<name>A0A937JWI2_9BACT</name>
<dbReference type="InterPro" id="IPR006096">
    <property type="entry name" value="Glu/Leu/Phe/Val/Trp_DH_C"/>
</dbReference>
<feature type="domain" description="Glutamate/phenylalanine/leucine/valine/L-tryptophan dehydrogenase C-terminal" evidence="7">
    <location>
        <begin position="156"/>
        <end position="365"/>
    </location>
</feature>
<dbReference type="Proteomes" id="UP000659388">
    <property type="component" value="Unassembled WGS sequence"/>
</dbReference>
<dbReference type="Gene3D" id="3.40.50.10860">
    <property type="entry name" value="Leucine Dehydrogenase, chain A, domain 1"/>
    <property type="match status" value="1"/>
</dbReference>
<dbReference type="RefSeq" id="WP_202242378.1">
    <property type="nucleotide sequence ID" value="NZ_JAESIY010000001.1"/>
</dbReference>
<comment type="caution">
    <text evidence="8">The sequence shown here is derived from an EMBL/GenBank/DDBJ whole genome shotgun (WGS) entry which is preliminary data.</text>
</comment>
<dbReference type="SUPFAM" id="SSF51735">
    <property type="entry name" value="NAD(P)-binding Rossmann-fold domains"/>
    <property type="match status" value="1"/>
</dbReference>
<dbReference type="GO" id="GO:0006520">
    <property type="term" value="P:amino acid metabolic process"/>
    <property type="evidence" value="ECO:0007669"/>
    <property type="project" value="InterPro"/>
</dbReference>
<dbReference type="GO" id="GO:0016639">
    <property type="term" value="F:oxidoreductase activity, acting on the CH-NH2 group of donors, NAD or NADP as acceptor"/>
    <property type="evidence" value="ECO:0007669"/>
    <property type="project" value="InterPro"/>
</dbReference>
<organism evidence="8 9">
    <name type="scientific">Fulvivirga sediminis</name>
    <dbReference type="NCBI Taxonomy" id="2803949"/>
    <lineage>
        <taxon>Bacteria</taxon>
        <taxon>Pseudomonadati</taxon>
        <taxon>Bacteroidota</taxon>
        <taxon>Cytophagia</taxon>
        <taxon>Cytophagales</taxon>
        <taxon>Fulvivirgaceae</taxon>
        <taxon>Fulvivirga</taxon>
    </lineage>
</organism>
<dbReference type="FunFam" id="3.40.50.10860:FF:000010">
    <property type="entry name" value="Leucine dehydrogenase"/>
    <property type="match status" value="1"/>
</dbReference>
<keyword evidence="3 5" id="KW-0520">NAD</keyword>
<evidence type="ECO:0000313" key="8">
    <source>
        <dbReference type="EMBL" id="MBL3654578.1"/>
    </source>
</evidence>
<dbReference type="Pfam" id="PF02812">
    <property type="entry name" value="ELFV_dehydrog_N"/>
    <property type="match status" value="1"/>
</dbReference>
<dbReference type="Pfam" id="PF00208">
    <property type="entry name" value="ELFV_dehydrog"/>
    <property type="match status" value="2"/>
</dbReference>
<accession>A0A937JWI2</accession>
<dbReference type="CDD" id="cd01075">
    <property type="entry name" value="NAD_bind_Leu_Phe_Val_DH"/>
    <property type="match status" value="1"/>
</dbReference>
<dbReference type="AlphaFoldDB" id="A0A937JWI2"/>
<dbReference type="InterPro" id="IPR046346">
    <property type="entry name" value="Aminoacid_DH-like_N_sf"/>
</dbReference>
<dbReference type="SUPFAM" id="SSF53223">
    <property type="entry name" value="Aminoacid dehydrogenase-like, N-terminal domain"/>
    <property type="match status" value="1"/>
</dbReference>
<protein>
    <submittedName>
        <fullName evidence="8">Glu/Leu/Phe/Val dehydrogenase</fullName>
    </submittedName>
</protein>
<evidence type="ECO:0000256" key="4">
    <source>
        <dbReference type="PIRSR" id="PIRSR000188-1"/>
    </source>
</evidence>
<evidence type="ECO:0000259" key="7">
    <source>
        <dbReference type="SMART" id="SM00839"/>
    </source>
</evidence>